<proteinExistence type="predicted"/>
<protein>
    <submittedName>
        <fullName evidence="1">Uncharacterized protein</fullName>
    </submittedName>
</protein>
<evidence type="ECO:0000313" key="1">
    <source>
        <dbReference type="EMBL" id="KAK5825590.1"/>
    </source>
</evidence>
<sequence length="282" mass="32285">MLFCEASRDQAVVVSSILETFCYFSGQKVKKSKSQVFFSLNTPSSVIEVICKSVGFSQVDDLKCYLGILLFHYKVTVYTFDFVVSKVRQKLSRWDARKLSLVGRITLVRSVLLAIPNDFIFTVRVPLSVCNKIERLACNFIRETSNNTRKTMFLSWVDYCWPLDSDGLDLRKLCDQKKIFLMKLGYRLLANTESLWVRVLRKKYNMGPLRGILGGSDQPHKTLRVCDLVTENGLWDWGRLTNLVPRAIIQQIAVIILPSDVVGQDCLAWKWIENDGFSDSTT</sequence>
<reference evidence="1 2" key="1">
    <citation type="submission" date="2023-03" db="EMBL/GenBank/DDBJ databases">
        <title>WGS of Gossypium arboreum.</title>
        <authorList>
            <person name="Yu D."/>
        </authorList>
    </citation>
    <scope>NUCLEOTIDE SEQUENCE [LARGE SCALE GENOMIC DNA]</scope>
    <source>
        <tissue evidence="1">Leaf</tissue>
    </source>
</reference>
<dbReference type="PANTHER" id="PTHR33116:SF75">
    <property type="entry name" value="RIBONUCLEASE H PROTEIN"/>
    <property type="match status" value="1"/>
</dbReference>
<dbReference type="EMBL" id="JARKNE010000006">
    <property type="protein sequence ID" value="KAK5825590.1"/>
    <property type="molecule type" value="Genomic_DNA"/>
</dbReference>
<dbReference type="Proteomes" id="UP001358586">
    <property type="component" value="Chromosome 6"/>
</dbReference>
<dbReference type="PANTHER" id="PTHR33116">
    <property type="entry name" value="REVERSE TRANSCRIPTASE ZINC-BINDING DOMAIN-CONTAINING PROTEIN-RELATED-RELATED"/>
    <property type="match status" value="1"/>
</dbReference>
<organism evidence="1 2">
    <name type="scientific">Gossypium arboreum</name>
    <name type="common">Tree cotton</name>
    <name type="synonym">Gossypium nanking</name>
    <dbReference type="NCBI Taxonomy" id="29729"/>
    <lineage>
        <taxon>Eukaryota</taxon>
        <taxon>Viridiplantae</taxon>
        <taxon>Streptophyta</taxon>
        <taxon>Embryophyta</taxon>
        <taxon>Tracheophyta</taxon>
        <taxon>Spermatophyta</taxon>
        <taxon>Magnoliopsida</taxon>
        <taxon>eudicotyledons</taxon>
        <taxon>Gunneridae</taxon>
        <taxon>Pentapetalae</taxon>
        <taxon>rosids</taxon>
        <taxon>malvids</taxon>
        <taxon>Malvales</taxon>
        <taxon>Malvaceae</taxon>
        <taxon>Malvoideae</taxon>
        <taxon>Gossypium</taxon>
    </lineage>
</organism>
<gene>
    <name evidence="1" type="ORF">PVK06_020446</name>
</gene>
<accession>A0ABR0PME0</accession>
<comment type="caution">
    <text evidence="1">The sequence shown here is derived from an EMBL/GenBank/DDBJ whole genome shotgun (WGS) entry which is preliminary data.</text>
</comment>
<keyword evidence="2" id="KW-1185">Reference proteome</keyword>
<name>A0ABR0PME0_GOSAR</name>
<evidence type="ECO:0000313" key="2">
    <source>
        <dbReference type="Proteomes" id="UP001358586"/>
    </source>
</evidence>